<name>A0ACC0BI24_CATRO</name>
<comment type="caution">
    <text evidence="1">The sequence shown here is derived from an EMBL/GenBank/DDBJ whole genome shotgun (WGS) entry which is preliminary data.</text>
</comment>
<proteinExistence type="predicted"/>
<dbReference type="EMBL" id="CM044703">
    <property type="protein sequence ID" value="KAI5672233.1"/>
    <property type="molecule type" value="Genomic_DNA"/>
</dbReference>
<evidence type="ECO:0000313" key="2">
    <source>
        <dbReference type="Proteomes" id="UP001060085"/>
    </source>
</evidence>
<dbReference type="Proteomes" id="UP001060085">
    <property type="component" value="Linkage Group LG03"/>
</dbReference>
<reference evidence="2" key="1">
    <citation type="journal article" date="2023" name="Nat. Plants">
        <title>Single-cell RNA sequencing provides a high-resolution roadmap for understanding the multicellular compartmentation of specialized metabolism.</title>
        <authorList>
            <person name="Sun S."/>
            <person name="Shen X."/>
            <person name="Li Y."/>
            <person name="Li Y."/>
            <person name="Wang S."/>
            <person name="Li R."/>
            <person name="Zhang H."/>
            <person name="Shen G."/>
            <person name="Guo B."/>
            <person name="Wei J."/>
            <person name="Xu J."/>
            <person name="St-Pierre B."/>
            <person name="Chen S."/>
            <person name="Sun C."/>
        </authorList>
    </citation>
    <scope>NUCLEOTIDE SEQUENCE [LARGE SCALE GENOMIC DNA]</scope>
</reference>
<gene>
    <name evidence="1" type="ORF">M9H77_12597</name>
</gene>
<keyword evidence="2" id="KW-1185">Reference proteome</keyword>
<organism evidence="1 2">
    <name type="scientific">Catharanthus roseus</name>
    <name type="common">Madagascar periwinkle</name>
    <name type="synonym">Vinca rosea</name>
    <dbReference type="NCBI Taxonomy" id="4058"/>
    <lineage>
        <taxon>Eukaryota</taxon>
        <taxon>Viridiplantae</taxon>
        <taxon>Streptophyta</taxon>
        <taxon>Embryophyta</taxon>
        <taxon>Tracheophyta</taxon>
        <taxon>Spermatophyta</taxon>
        <taxon>Magnoliopsida</taxon>
        <taxon>eudicotyledons</taxon>
        <taxon>Gunneridae</taxon>
        <taxon>Pentapetalae</taxon>
        <taxon>asterids</taxon>
        <taxon>lamiids</taxon>
        <taxon>Gentianales</taxon>
        <taxon>Apocynaceae</taxon>
        <taxon>Rauvolfioideae</taxon>
        <taxon>Vinceae</taxon>
        <taxon>Catharanthinae</taxon>
        <taxon>Catharanthus</taxon>
    </lineage>
</organism>
<sequence length="112" mass="12303">MDAHNFQPLHGIETASSSSDWSTSSSSSLTVVYNIHGSSETICVTAVISPSLSFEQSRDWDPYPGISIFSLPIRYVKSFGFKSKVLGVKLSHAFTWRSHDIIGLGYKSNGMK</sequence>
<protein>
    <submittedName>
        <fullName evidence="1">Uncharacterized protein</fullName>
    </submittedName>
</protein>
<evidence type="ECO:0000313" key="1">
    <source>
        <dbReference type="EMBL" id="KAI5672233.1"/>
    </source>
</evidence>
<accession>A0ACC0BI24</accession>